<sequence>MKISFTKIASALLCLVLFTAVACENESFEGDFNTDGVAGCEVASLNTTQAALNFTGANIDNYALVCPNYKSALQAQILACNDANGNLQAILDTLGDCTEFTQPDDCATATAAVGVTQSAFSNATAENYTQLCNAYKAALENLIVQCGNDGGTQSEIEALGDCFNSNQPNAEVEGTWKLTAWMGENPIDLNNDAQESTNFLDEIDCYTDETLVFNAGGTGVSMSTSYANFDVQLETDSTNTYDYTVDCIAEVENTDFTWTQSGNSLTLIIAEQSYNYTIDGNSLSTLVPNGFTVSNADATITVTEDLTFVFTKQ</sequence>
<dbReference type="RefSeq" id="WP_147087965.1">
    <property type="nucleotide sequence ID" value="NZ_VORM01000007.1"/>
</dbReference>
<feature type="signal peptide" evidence="1">
    <location>
        <begin position="1"/>
        <end position="22"/>
    </location>
</feature>
<dbReference type="AlphaFoldDB" id="A0A5C6ZBM2"/>
<accession>A0A5C6ZBM2</accession>
<gene>
    <name evidence="2" type="ORF">ESY86_17205</name>
</gene>
<evidence type="ECO:0000313" key="2">
    <source>
        <dbReference type="EMBL" id="TXD87406.1"/>
    </source>
</evidence>
<dbReference type="Proteomes" id="UP000321578">
    <property type="component" value="Unassembled WGS sequence"/>
</dbReference>
<dbReference type="EMBL" id="VORO01000025">
    <property type="protein sequence ID" value="TXD87406.1"/>
    <property type="molecule type" value="Genomic_DNA"/>
</dbReference>
<evidence type="ECO:0000313" key="3">
    <source>
        <dbReference type="Proteomes" id="UP000321578"/>
    </source>
</evidence>
<keyword evidence="1" id="KW-0732">Signal</keyword>
<proteinExistence type="predicted"/>
<dbReference type="PROSITE" id="PS51257">
    <property type="entry name" value="PROKAR_LIPOPROTEIN"/>
    <property type="match status" value="1"/>
</dbReference>
<evidence type="ECO:0008006" key="4">
    <source>
        <dbReference type="Google" id="ProtNLM"/>
    </source>
</evidence>
<feature type="chain" id="PRO_5022705263" description="Lipocalin-like domain-containing protein" evidence="1">
    <location>
        <begin position="23"/>
        <end position="313"/>
    </location>
</feature>
<protein>
    <recommendedName>
        <fullName evidence="4">Lipocalin-like domain-containing protein</fullName>
    </recommendedName>
</protein>
<organism evidence="2 3">
    <name type="scientific">Subsaximicrobium wynnwilliamsii</name>
    <dbReference type="NCBI Taxonomy" id="291179"/>
    <lineage>
        <taxon>Bacteria</taxon>
        <taxon>Pseudomonadati</taxon>
        <taxon>Bacteroidota</taxon>
        <taxon>Flavobacteriia</taxon>
        <taxon>Flavobacteriales</taxon>
        <taxon>Flavobacteriaceae</taxon>
        <taxon>Subsaximicrobium</taxon>
    </lineage>
</organism>
<evidence type="ECO:0000256" key="1">
    <source>
        <dbReference type="SAM" id="SignalP"/>
    </source>
</evidence>
<name>A0A5C6ZBM2_9FLAO</name>
<comment type="caution">
    <text evidence="2">The sequence shown here is derived from an EMBL/GenBank/DDBJ whole genome shotgun (WGS) entry which is preliminary data.</text>
</comment>
<dbReference type="OrthoDB" id="1426588at2"/>
<reference evidence="2 3" key="1">
    <citation type="submission" date="2019-08" db="EMBL/GenBank/DDBJ databases">
        <title>Genomes of Subsaximicrobium wynnwilliamsii strains.</title>
        <authorList>
            <person name="Bowman J.P."/>
        </authorList>
    </citation>
    <scope>NUCLEOTIDE SEQUENCE [LARGE SCALE GENOMIC DNA]</scope>
    <source>
        <strain evidence="2 3">2-80-2</strain>
    </source>
</reference>
<keyword evidence="3" id="KW-1185">Reference proteome</keyword>